<dbReference type="OMA" id="RIDQEEH"/>
<feature type="non-terminal residue" evidence="1">
    <location>
        <position position="128"/>
    </location>
</feature>
<accession>E9J5C3</accession>
<dbReference type="AlphaFoldDB" id="E9J5C3"/>
<reference evidence="1" key="1">
    <citation type="journal article" date="2011" name="Proc. Natl. Acad. Sci. U.S.A.">
        <title>The genome of the fire ant Solenopsis invicta.</title>
        <authorList>
            <person name="Wurm Y."/>
            <person name="Wang J."/>
            <person name="Riba-Grognuz O."/>
            <person name="Corona M."/>
            <person name="Nygaard S."/>
            <person name="Hunt B.G."/>
            <person name="Ingram K.K."/>
            <person name="Falquet L."/>
            <person name="Nipitwattanaphon M."/>
            <person name="Gotzek D."/>
            <person name="Dijkstra M.B."/>
            <person name="Oettler J."/>
            <person name="Comtesse F."/>
            <person name="Shih C.J."/>
            <person name="Wu W.J."/>
            <person name="Yang C.C."/>
            <person name="Thomas J."/>
            <person name="Beaudoing E."/>
            <person name="Pradervand S."/>
            <person name="Flegel V."/>
            <person name="Cook E.D."/>
            <person name="Fabbretti R."/>
            <person name="Stockinger H."/>
            <person name="Long L."/>
            <person name="Farmerie W.G."/>
            <person name="Oakey J."/>
            <person name="Boomsma J.J."/>
            <person name="Pamilo P."/>
            <person name="Yi S.V."/>
            <person name="Heinze J."/>
            <person name="Goodisman M.A."/>
            <person name="Farinelli L."/>
            <person name="Harshman K."/>
            <person name="Hulo N."/>
            <person name="Cerutti L."/>
            <person name="Xenarios I."/>
            <person name="Shoemaker D."/>
            <person name="Keller L."/>
        </authorList>
    </citation>
    <scope>NUCLEOTIDE SEQUENCE [LARGE SCALE GENOMIC DNA]</scope>
</reference>
<dbReference type="EMBL" id="GL768139">
    <property type="protein sequence ID" value="EFZ11980.1"/>
    <property type="molecule type" value="Genomic_DNA"/>
</dbReference>
<dbReference type="HOGENOM" id="CLU_1965135_0_0_1"/>
<dbReference type="Pfam" id="PF24664">
    <property type="entry name" value="Monjiviricetes_fusion"/>
    <property type="match status" value="1"/>
</dbReference>
<evidence type="ECO:0000313" key="1">
    <source>
        <dbReference type="EMBL" id="EFZ11980.1"/>
    </source>
</evidence>
<sequence>MHSHISIVGNGRRQYIRELGANACRRLHETGVLTVSTATIDKLAINSTNLRSITLAGRIATDGSCQGAQYTDSYGTWDNVIVQATAKISFRIFEVNTRQSTGEVILSGMRCAVSDRVCFDADGSETYW</sequence>
<gene>
    <name evidence="1" type="ORF">SINV_01763</name>
</gene>
<protein>
    <submittedName>
        <fullName evidence="1">Uncharacterized protein</fullName>
    </submittedName>
</protein>
<organism>
    <name type="scientific">Solenopsis invicta</name>
    <name type="common">Red imported fire ant</name>
    <name type="synonym">Solenopsis wagneri</name>
    <dbReference type="NCBI Taxonomy" id="13686"/>
    <lineage>
        <taxon>Eukaryota</taxon>
        <taxon>Metazoa</taxon>
        <taxon>Ecdysozoa</taxon>
        <taxon>Arthropoda</taxon>
        <taxon>Hexapoda</taxon>
        <taxon>Insecta</taxon>
        <taxon>Pterygota</taxon>
        <taxon>Neoptera</taxon>
        <taxon>Endopterygota</taxon>
        <taxon>Hymenoptera</taxon>
        <taxon>Apocrita</taxon>
        <taxon>Aculeata</taxon>
        <taxon>Formicoidea</taxon>
        <taxon>Formicidae</taxon>
        <taxon>Myrmicinae</taxon>
        <taxon>Solenopsis</taxon>
    </lineage>
</organism>
<name>E9J5C3_SOLIN</name>
<proteinExistence type="predicted"/>